<evidence type="ECO:0000313" key="2">
    <source>
        <dbReference type="EMBL" id="SPU38722.1"/>
    </source>
</evidence>
<dbReference type="InterPro" id="IPR036388">
    <property type="entry name" value="WH-like_DNA-bd_sf"/>
</dbReference>
<evidence type="ECO:0000313" key="3">
    <source>
        <dbReference type="Proteomes" id="UP000251431"/>
    </source>
</evidence>
<organism evidence="2 3">
    <name type="scientific">Lysinibacillus capsici</name>
    <dbReference type="NCBI Taxonomy" id="2115968"/>
    <lineage>
        <taxon>Bacteria</taxon>
        <taxon>Bacillati</taxon>
        <taxon>Bacillota</taxon>
        <taxon>Bacilli</taxon>
        <taxon>Bacillales</taxon>
        <taxon>Bacillaceae</taxon>
        <taxon>Lysinibacillus</taxon>
    </lineage>
</organism>
<dbReference type="Gene3D" id="1.10.10.10">
    <property type="entry name" value="Winged helix-like DNA-binding domain superfamily/Winged helix DNA-binding domain"/>
    <property type="match status" value="1"/>
</dbReference>
<gene>
    <name evidence="2" type="primary">malT_3</name>
    <name evidence="2" type="ORF">NCTC7582_04688</name>
</gene>
<dbReference type="PANTHER" id="PTHR35807">
    <property type="entry name" value="TRANSCRIPTIONAL REGULATOR REDD-RELATED"/>
    <property type="match status" value="1"/>
</dbReference>
<dbReference type="InterPro" id="IPR011990">
    <property type="entry name" value="TPR-like_helical_dom_sf"/>
</dbReference>
<dbReference type="InterPro" id="IPR005158">
    <property type="entry name" value="BTAD"/>
</dbReference>
<dbReference type="InterPro" id="IPR059106">
    <property type="entry name" value="WHD_MalT"/>
</dbReference>
<proteinExistence type="predicted"/>
<dbReference type="Gene3D" id="1.25.40.10">
    <property type="entry name" value="Tetratricopeptide repeat domain"/>
    <property type="match status" value="3"/>
</dbReference>
<dbReference type="EMBL" id="UAQE01000004">
    <property type="protein sequence ID" value="SPU38722.1"/>
    <property type="molecule type" value="Genomic_DNA"/>
</dbReference>
<dbReference type="Proteomes" id="UP000251431">
    <property type="component" value="Unassembled WGS sequence"/>
</dbReference>
<dbReference type="InterPro" id="IPR027417">
    <property type="entry name" value="P-loop_NTPase"/>
</dbReference>
<evidence type="ECO:0000259" key="1">
    <source>
        <dbReference type="SMART" id="SM01043"/>
    </source>
</evidence>
<accession>A0A2X1ADG4</accession>
<dbReference type="Pfam" id="PF25873">
    <property type="entry name" value="WHD_MalT"/>
    <property type="match status" value="1"/>
</dbReference>
<dbReference type="STRING" id="1421.A2J09_08000"/>
<dbReference type="SMART" id="SM01043">
    <property type="entry name" value="BTAD"/>
    <property type="match status" value="1"/>
</dbReference>
<dbReference type="Gene3D" id="3.40.50.300">
    <property type="entry name" value="P-loop containing nucleotide triphosphate hydrolases"/>
    <property type="match status" value="1"/>
</dbReference>
<protein>
    <submittedName>
        <fullName evidence="2">Response regulator receiver and SARP domain-containing protein</fullName>
    </submittedName>
</protein>
<dbReference type="InterPro" id="IPR051677">
    <property type="entry name" value="AfsR-DnrI-RedD_regulator"/>
</dbReference>
<sequence>MTADIIIQSKCMAPNPSTHCINRATLMRTLKKSHHHTCTFLHSGAGYGKTTILTQFLATESSTFSWYSISDEDDNLLPFLRHLFFSIQRVVPKFGHTFDGWNQLSRFPKMDELNRWYKLFVNCLCDIDEPLLIVIDDFHLVDHVFPINYFMEKIIEFAPPSIHFILASRTLPNWDIMRKLKLQKRWLVIKEDELAFSTEEIAVFFEEYVDVHLSEAEMKKVLEITEGWAISISLLAEQWHHASLDHWLTIPTNELFTYLSEEVYSRMTATEQETILKLAIFPTFSAELLKAFYGAEIAQMLNVLTQRHLFIQPVTTDGFYRFHALFSRFLEMKWRQYPTQHADLHKQAALYYVELQNIQAVLYHAFKTNDHHFCGELLQLHAESIVRAGQFEWLLDKINRFTVQEKDKFYKLNYFEGECHRYRAYYEKAKQSYEKCAILAQQQRDHLFMTKSQAGIAHIYLDTIQPALAEPYLEKALELAKHTPLRKEELLELQRQYAENLVNLGKAKGAQLFMEDVALPEDVIQRANVDVRVLLRTGQLREAKELLAQRLELPPQLVATHRESELLAAFVYALLGQGKEAWYAAQHGIRRGIKEKSIFIEAVGYIRKAHALLLMDFPDHYGACQAYEKALTLMNAINISRVKAEPYMGLAIVKHLLGDMVAAKKYLALGLQETEQVQDAWMTALILLAEVKIILSEQEIGRAKQLLKKTQQLFHECGDRNGLMHVLFYQSMIALKECNKKPFQQYFQQFAQLCVSNGYEYFLQRPTILGPSNRMVFYELLQYSQKCQMEHPAILALQNHFQVEDSISYPHDEIQMNLFGSLNLIRTQRKLEDKEWQRDKSKELFVYLYCHRHRFTPKEEIAQALWPDRSVESLDRDFKVVLNTLLKVLEPQRHARQESFFIQRKNNMYQLQNIAFLQIDVERFHYYYSLGIDEFDPQLSNEWLLLAEASYTDALYAEKKQIDWLTQDREKLQSLYIEVLERLAQNATRQQQYKKAIFFAEKMLREDALWEEAYRLLMYSHYQLQNRSLALKWYEKCVQQLHLELNTTPMESTMSVYDLIMG</sequence>
<reference evidence="2 3" key="1">
    <citation type="submission" date="2018-06" db="EMBL/GenBank/DDBJ databases">
        <authorList>
            <consortium name="Pathogen Informatics"/>
            <person name="Doyle S."/>
        </authorList>
    </citation>
    <scope>NUCLEOTIDE SEQUENCE [LARGE SCALE GENOMIC DNA]</scope>
    <source>
        <strain evidence="2 3">NCTC7582</strain>
    </source>
</reference>
<dbReference type="SUPFAM" id="SSF52540">
    <property type="entry name" value="P-loop containing nucleoside triphosphate hydrolases"/>
    <property type="match status" value="1"/>
</dbReference>
<dbReference type="PANTHER" id="PTHR35807:SF2">
    <property type="entry name" value="TRANSCRIPTIONAL ACTIVATOR DOMAIN"/>
    <property type="match status" value="1"/>
</dbReference>
<feature type="domain" description="Bacterial transcriptional activator" evidence="1">
    <location>
        <begin position="919"/>
        <end position="1061"/>
    </location>
</feature>
<dbReference type="AlphaFoldDB" id="A0A2X1ADG4"/>
<dbReference type="Pfam" id="PF03704">
    <property type="entry name" value="BTAD"/>
    <property type="match status" value="1"/>
</dbReference>
<dbReference type="RefSeq" id="WP_112118558.1">
    <property type="nucleotide sequence ID" value="NZ_UAQE01000004.1"/>
</dbReference>
<name>A0A2X1ADG4_9BACI</name>
<dbReference type="SUPFAM" id="SSF48452">
    <property type="entry name" value="TPR-like"/>
    <property type="match status" value="3"/>
</dbReference>